<evidence type="ECO:0000313" key="1">
    <source>
        <dbReference type="EMBL" id="CAG7612220.1"/>
    </source>
</evidence>
<dbReference type="AlphaFoldDB" id="A0A916NVY0"/>
<keyword evidence="2" id="KW-1185">Reference proteome</keyword>
<comment type="caution">
    <text evidence="1">The sequence shown here is derived from an EMBL/GenBank/DDBJ whole genome shotgun (WGS) entry which is preliminary data.</text>
</comment>
<name>A0A916NVY0_9BACL</name>
<dbReference type="RefSeq" id="WP_218091292.1">
    <property type="nucleotide sequence ID" value="NZ_CAJVAS010000004.1"/>
</dbReference>
<organism evidence="1 2">
    <name type="scientific">Paenibacillus solanacearum</name>
    <dbReference type="NCBI Taxonomy" id="2048548"/>
    <lineage>
        <taxon>Bacteria</taxon>
        <taxon>Bacillati</taxon>
        <taxon>Bacillota</taxon>
        <taxon>Bacilli</taxon>
        <taxon>Bacillales</taxon>
        <taxon>Paenibacillaceae</taxon>
        <taxon>Paenibacillus</taxon>
    </lineage>
</organism>
<evidence type="ECO:0008006" key="3">
    <source>
        <dbReference type="Google" id="ProtNLM"/>
    </source>
</evidence>
<dbReference type="EMBL" id="CAJVAS010000004">
    <property type="protein sequence ID" value="CAG7612220.1"/>
    <property type="molecule type" value="Genomic_DNA"/>
</dbReference>
<sequence>MVPVGIQWQTGIVIEIVAAGEKLQEIVLETADGDRCRAYHDLTAFAPLRPGDEVLANTTAVALGLGTGGAHFVLAPLAQVHSGGGPLPPGHIMKLRYTALQRAVLAVEEADSGMQEKLAGRSTLERMPVLIGELHSMLPAAVAWLRCRNDGKQPVRIAYIMTDGAALPIALSRHVDRLNALGWLAGTITYGHAYGGDLEAVNKYTALLAAKHVLEADIAIVTMGPGIVGTGTPYGYTGIETGELVNAVSALGGIPVFMPRVSFGDARERHRGLSHHSITALKTAALASAAVPLPLLSSPEQADILRDQAASSRIADKHRIVWREAPSPDRMEAALCAYGAAITSMGRGWRDDPPFFAAVCTAADEALAGLAATRPAHGAEG</sequence>
<gene>
    <name evidence="1" type="ORF">PAESOLCIP111_01499</name>
</gene>
<proteinExistence type="predicted"/>
<dbReference type="Proteomes" id="UP000693672">
    <property type="component" value="Unassembled WGS sequence"/>
</dbReference>
<dbReference type="Pfam" id="PF12982">
    <property type="entry name" value="DUF3866"/>
    <property type="match status" value="1"/>
</dbReference>
<evidence type="ECO:0000313" key="2">
    <source>
        <dbReference type="Proteomes" id="UP000693672"/>
    </source>
</evidence>
<protein>
    <recommendedName>
        <fullName evidence="3">DUF3866 family protein</fullName>
    </recommendedName>
</protein>
<accession>A0A916NVY0</accession>
<dbReference type="InterPro" id="IPR024479">
    <property type="entry name" value="DUF3866"/>
</dbReference>
<reference evidence="1" key="1">
    <citation type="submission" date="2021-06" db="EMBL/GenBank/DDBJ databases">
        <authorList>
            <person name="Criscuolo A."/>
        </authorList>
    </citation>
    <scope>NUCLEOTIDE SEQUENCE</scope>
    <source>
        <strain evidence="1">CIP111600</strain>
    </source>
</reference>